<accession>A0ABD0N3W1</accession>
<feature type="domain" description="CUB" evidence="4">
    <location>
        <begin position="157"/>
        <end position="224"/>
    </location>
</feature>
<evidence type="ECO:0000256" key="3">
    <source>
        <dbReference type="PROSITE-ProRule" id="PRU00059"/>
    </source>
</evidence>
<dbReference type="Proteomes" id="UP001529510">
    <property type="component" value="Unassembled WGS sequence"/>
</dbReference>
<protein>
    <recommendedName>
        <fullName evidence="4">CUB domain-containing protein</fullName>
    </recommendedName>
</protein>
<evidence type="ECO:0000256" key="2">
    <source>
        <dbReference type="ARBA" id="ARBA00023157"/>
    </source>
</evidence>
<feature type="domain" description="CUB" evidence="4">
    <location>
        <begin position="38"/>
        <end position="155"/>
    </location>
</feature>
<evidence type="ECO:0000313" key="5">
    <source>
        <dbReference type="EMBL" id="KAL0156415.1"/>
    </source>
</evidence>
<keyword evidence="1" id="KW-0677">Repeat</keyword>
<comment type="caution">
    <text evidence="5">The sequence shown here is derived from an EMBL/GenBank/DDBJ whole genome shotgun (WGS) entry which is preliminary data.</text>
</comment>
<evidence type="ECO:0000256" key="1">
    <source>
        <dbReference type="ARBA" id="ARBA00022737"/>
    </source>
</evidence>
<gene>
    <name evidence="5" type="ORF">M9458_047661</name>
</gene>
<feature type="non-terminal residue" evidence="5">
    <location>
        <position position="1"/>
    </location>
</feature>
<dbReference type="FunFam" id="2.60.120.290:FF:000013">
    <property type="entry name" value="Membrane frizzled-related protein"/>
    <property type="match status" value="1"/>
</dbReference>
<keyword evidence="2 3" id="KW-1015">Disulfide bond</keyword>
<evidence type="ECO:0000313" key="6">
    <source>
        <dbReference type="Proteomes" id="UP001529510"/>
    </source>
</evidence>
<dbReference type="PROSITE" id="PS01180">
    <property type="entry name" value="CUB"/>
    <property type="match status" value="2"/>
</dbReference>
<reference evidence="5 6" key="1">
    <citation type="submission" date="2024-05" db="EMBL/GenBank/DDBJ databases">
        <title>Genome sequencing and assembly of Indian major carp, Cirrhinus mrigala (Hamilton, 1822).</title>
        <authorList>
            <person name="Mohindra V."/>
            <person name="Chowdhury L.M."/>
            <person name="Lal K."/>
            <person name="Jena J.K."/>
        </authorList>
    </citation>
    <scope>NUCLEOTIDE SEQUENCE [LARGE SCALE GENOMIC DNA]</scope>
    <source>
        <strain evidence="5">CM1030</strain>
        <tissue evidence="5">Blood</tissue>
    </source>
</reference>
<proteinExistence type="predicted"/>
<dbReference type="InterPro" id="IPR000859">
    <property type="entry name" value="CUB_dom"/>
</dbReference>
<dbReference type="SMART" id="SM00042">
    <property type="entry name" value="CUB"/>
    <property type="match status" value="2"/>
</dbReference>
<dbReference type="Gene3D" id="2.60.120.290">
    <property type="entry name" value="Spermadhesin, CUB domain"/>
    <property type="match status" value="2"/>
</dbReference>
<keyword evidence="6" id="KW-1185">Reference proteome</keyword>
<dbReference type="Pfam" id="PF00431">
    <property type="entry name" value="CUB"/>
    <property type="match status" value="2"/>
</dbReference>
<dbReference type="SUPFAM" id="SSF49854">
    <property type="entry name" value="Spermadhesin, CUB domain"/>
    <property type="match status" value="2"/>
</dbReference>
<dbReference type="PANTHER" id="PTHR24251">
    <property type="entry name" value="OVOCHYMASE-RELATED"/>
    <property type="match status" value="1"/>
</dbReference>
<dbReference type="CDD" id="cd00041">
    <property type="entry name" value="CUB"/>
    <property type="match status" value="2"/>
</dbReference>
<evidence type="ECO:0000259" key="4">
    <source>
        <dbReference type="PROSITE" id="PS01180"/>
    </source>
</evidence>
<feature type="disulfide bond" evidence="3">
    <location>
        <begin position="157"/>
        <end position="184"/>
    </location>
</feature>
<comment type="caution">
    <text evidence="3">Lacks conserved residue(s) required for the propagation of feature annotation.</text>
</comment>
<name>A0ABD0N3W1_CIRMR</name>
<organism evidence="5 6">
    <name type="scientific">Cirrhinus mrigala</name>
    <name type="common">Mrigala</name>
    <dbReference type="NCBI Taxonomy" id="683832"/>
    <lineage>
        <taxon>Eukaryota</taxon>
        <taxon>Metazoa</taxon>
        <taxon>Chordata</taxon>
        <taxon>Craniata</taxon>
        <taxon>Vertebrata</taxon>
        <taxon>Euteleostomi</taxon>
        <taxon>Actinopterygii</taxon>
        <taxon>Neopterygii</taxon>
        <taxon>Teleostei</taxon>
        <taxon>Ostariophysi</taxon>
        <taxon>Cypriniformes</taxon>
        <taxon>Cyprinidae</taxon>
        <taxon>Labeoninae</taxon>
        <taxon>Labeonini</taxon>
        <taxon>Cirrhinus</taxon>
    </lineage>
</organism>
<dbReference type="InterPro" id="IPR035914">
    <property type="entry name" value="Sperma_CUB_dom_sf"/>
</dbReference>
<dbReference type="AlphaFoldDB" id="A0ABD0N3W1"/>
<dbReference type="EMBL" id="JAMKFB020000024">
    <property type="protein sequence ID" value="KAL0156415.1"/>
    <property type="molecule type" value="Genomic_DNA"/>
</dbReference>
<feature type="non-terminal residue" evidence="5">
    <location>
        <position position="224"/>
    </location>
</feature>
<sequence>PPSTLQTSDNSLYAHFVSDGSNEGNGFKLVFEAHSLACGGLIELNDGDPPGYITSPNYPSNYPQNIDCVWIVTVPNGEAVQLDFEGDFYIEPHSGCMFDYVEVRDGPTLNADLIGRLCGNTRPSTQHSSGTNMYIRFRTDHSVTHIGFKAKYSIATCGGTYIGQNGIIKSPGYPDSNYPDNSNCEWYLEGPTGHYLTLTYTALDLQSSSDCNNDYVEIREYNAS</sequence>